<name>A0A418QVR1_9BACT</name>
<gene>
    <name evidence="1" type="ORF">D0T11_12265</name>
</gene>
<dbReference type="InterPro" id="IPR058512">
    <property type="entry name" value="DUF8199"/>
</dbReference>
<dbReference type="AlphaFoldDB" id="A0A418QVR1"/>
<sequence>MKRFTGFFLLVAYLLASPGLVYSLHLCGEQVTGVSLRAGEEPPDCCAGRTKPTKGCCHNEQVSSTLKDVKLASAQLKLPAAVALPAPPALRLALRLALTYPAEEPLTRGAATAAPPPRCPAYVRGHAFLI</sequence>
<dbReference type="NCBIfam" id="NF047658">
    <property type="entry name" value="HYC_CC_PP"/>
    <property type="match status" value="1"/>
</dbReference>
<dbReference type="OrthoDB" id="886181at2"/>
<dbReference type="Proteomes" id="UP000284250">
    <property type="component" value="Unassembled WGS sequence"/>
</dbReference>
<accession>A0A418QVR1</accession>
<keyword evidence="2" id="KW-1185">Reference proteome</keyword>
<organism evidence="1 2">
    <name type="scientific">Hymenobacter rubripertinctus</name>
    <dbReference type="NCBI Taxonomy" id="2029981"/>
    <lineage>
        <taxon>Bacteria</taxon>
        <taxon>Pseudomonadati</taxon>
        <taxon>Bacteroidota</taxon>
        <taxon>Cytophagia</taxon>
        <taxon>Cytophagales</taxon>
        <taxon>Hymenobacteraceae</taxon>
        <taxon>Hymenobacter</taxon>
    </lineage>
</organism>
<protein>
    <submittedName>
        <fullName evidence="1">Uncharacterized protein</fullName>
    </submittedName>
</protein>
<comment type="caution">
    <text evidence="1">The sequence shown here is derived from an EMBL/GenBank/DDBJ whole genome shotgun (WGS) entry which is preliminary data.</text>
</comment>
<proteinExistence type="predicted"/>
<reference evidence="1 2" key="2">
    <citation type="submission" date="2019-01" db="EMBL/GenBank/DDBJ databases">
        <title>Hymenobacter humicola sp. nov., isolated from soils in Antarctica.</title>
        <authorList>
            <person name="Sedlacek I."/>
            <person name="Holochova P."/>
            <person name="Kralova S."/>
            <person name="Pantucek R."/>
            <person name="Stankova E."/>
            <person name="Vrbovska V."/>
            <person name="Kristofova L."/>
            <person name="Svec P."/>
            <person name="Busse H.-J."/>
        </authorList>
    </citation>
    <scope>NUCLEOTIDE SEQUENCE [LARGE SCALE GENOMIC DNA]</scope>
    <source>
        <strain evidence="1 2">CCM 8852</strain>
    </source>
</reference>
<reference evidence="1 2" key="1">
    <citation type="submission" date="2018-09" db="EMBL/GenBank/DDBJ databases">
        <authorList>
            <person name="Zeman M."/>
            <person name="Pardy F."/>
        </authorList>
    </citation>
    <scope>NUCLEOTIDE SEQUENCE [LARGE SCALE GENOMIC DNA]</scope>
    <source>
        <strain evidence="1 2">CCM 8852</strain>
    </source>
</reference>
<dbReference type="RefSeq" id="WP_119656092.1">
    <property type="nucleotide sequence ID" value="NZ_JBHUOI010000073.1"/>
</dbReference>
<evidence type="ECO:0000313" key="2">
    <source>
        <dbReference type="Proteomes" id="UP000284250"/>
    </source>
</evidence>
<dbReference type="InterPro" id="IPR058060">
    <property type="entry name" value="HYC_CC_PP"/>
</dbReference>
<dbReference type="EMBL" id="QYCN01000017">
    <property type="protein sequence ID" value="RIY09211.1"/>
    <property type="molecule type" value="Genomic_DNA"/>
</dbReference>
<dbReference type="Pfam" id="PF26622">
    <property type="entry name" value="DUF8199"/>
    <property type="match status" value="1"/>
</dbReference>
<evidence type="ECO:0000313" key="1">
    <source>
        <dbReference type="EMBL" id="RIY09211.1"/>
    </source>
</evidence>